<dbReference type="RefSeq" id="WP_307231811.1">
    <property type="nucleotide sequence ID" value="NZ_JAUSVF010000001.1"/>
</dbReference>
<evidence type="ECO:0000313" key="2">
    <source>
        <dbReference type="EMBL" id="MDQ0321311.1"/>
    </source>
</evidence>
<name>A0ABU0BSS4_9HYPH</name>
<dbReference type="Proteomes" id="UP001230207">
    <property type="component" value="Unassembled WGS sequence"/>
</dbReference>
<evidence type="ECO:0000313" key="3">
    <source>
        <dbReference type="Proteomes" id="UP001230207"/>
    </source>
</evidence>
<dbReference type="NCBIfam" id="TIGR03223">
    <property type="entry name" value="Phn_opern_protn"/>
    <property type="match status" value="1"/>
</dbReference>
<dbReference type="InterPro" id="IPR009389">
    <property type="entry name" value="DUF1045"/>
</dbReference>
<dbReference type="Pfam" id="PF06299">
    <property type="entry name" value="DUF1045"/>
    <property type="match status" value="1"/>
</dbReference>
<comment type="caution">
    <text evidence="2">The sequence shown here is derived from an EMBL/GenBank/DDBJ whole genome shotgun (WGS) entry which is preliminary data.</text>
</comment>
<keyword evidence="3" id="KW-1185">Reference proteome</keyword>
<gene>
    <name evidence="2" type="ORF">QO002_003449</name>
</gene>
<sequence length="263" mass="29654">MRYAIYYTPSMHDPLSVAAASWLGRNVYSGEACEPPSIPGFSRQEVAFHTAVPRRYGFHGTIKAPFRLHPDETEASLLKFMMQFASAAMPFEIPRLEVSRLGSFYGLMSASECAEMNYFAASVVEAFDRFRAPLSEAEIDRRDSDSLTAPQFANLHRWGFPYVMDEFRFHMMLTGALHSNLRDRFEKALREYFGHFLSEPIKVASLALFIEPEPGAPLRVHSQHPLGKLSAHRPSLRRKGQDDNTPNPATEQLAALAMRLQAG</sequence>
<reference evidence="2 3" key="1">
    <citation type="submission" date="2023-07" db="EMBL/GenBank/DDBJ databases">
        <title>Genomic Encyclopedia of Type Strains, Phase IV (KMG-IV): sequencing the most valuable type-strain genomes for metagenomic binning, comparative biology and taxonomic classification.</title>
        <authorList>
            <person name="Goeker M."/>
        </authorList>
    </citation>
    <scope>NUCLEOTIDE SEQUENCE [LARGE SCALE GENOMIC DNA]</scope>
    <source>
        <strain evidence="2 3">DSM 1112</strain>
    </source>
</reference>
<proteinExistence type="predicted"/>
<dbReference type="EMBL" id="JAUSVF010000001">
    <property type="protein sequence ID" value="MDQ0321311.1"/>
    <property type="molecule type" value="Genomic_DNA"/>
</dbReference>
<dbReference type="PIRSF" id="PIRSF033328">
    <property type="entry name" value="Phest_Mll4975"/>
    <property type="match status" value="1"/>
</dbReference>
<accession>A0ABU0BSS4</accession>
<organism evidence="2 3">
    <name type="scientific">Pararhizobium capsulatum DSM 1112</name>
    <dbReference type="NCBI Taxonomy" id="1121113"/>
    <lineage>
        <taxon>Bacteria</taxon>
        <taxon>Pseudomonadati</taxon>
        <taxon>Pseudomonadota</taxon>
        <taxon>Alphaproteobacteria</taxon>
        <taxon>Hyphomicrobiales</taxon>
        <taxon>Rhizobiaceae</taxon>
        <taxon>Rhizobium/Agrobacterium group</taxon>
        <taxon>Pararhizobium</taxon>
    </lineage>
</organism>
<protein>
    <submittedName>
        <fullName evidence="2">Phosphonate metabolism protein</fullName>
    </submittedName>
</protein>
<feature type="region of interest" description="Disordered" evidence="1">
    <location>
        <begin position="220"/>
        <end position="250"/>
    </location>
</feature>
<evidence type="ECO:0000256" key="1">
    <source>
        <dbReference type="SAM" id="MobiDB-lite"/>
    </source>
</evidence>